<dbReference type="Proteomes" id="UP000694571">
    <property type="component" value="Unplaced"/>
</dbReference>
<evidence type="ECO:0000256" key="1">
    <source>
        <dbReference type="SAM" id="MobiDB-lite"/>
    </source>
</evidence>
<dbReference type="Ensembl" id="ENSSSCT00055042983.1">
    <property type="protein sequence ID" value="ENSSSCP00055034196.1"/>
    <property type="gene ID" value="ENSSSCG00055021741.1"/>
</dbReference>
<name>A0A8D0TVR4_PIG</name>
<dbReference type="Proteomes" id="UP000694727">
    <property type="component" value="Unplaced"/>
</dbReference>
<reference evidence="2" key="1">
    <citation type="submission" date="2025-05" db="UniProtKB">
        <authorList>
            <consortium name="Ensembl"/>
        </authorList>
    </citation>
    <scope>IDENTIFICATION</scope>
</reference>
<organism evidence="2 3">
    <name type="scientific">Sus scrofa</name>
    <name type="common">Pig</name>
    <dbReference type="NCBI Taxonomy" id="9823"/>
    <lineage>
        <taxon>Eukaryota</taxon>
        <taxon>Metazoa</taxon>
        <taxon>Chordata</taxon>
        <taxon>Craniata</taxon>
        <taxon>Vertebrata</taxon>
        <taxon>Euteleostomi</taxon>
        <taxon>Mammalia</taxon>
        <taxon>Eutheria</taxon>
        <taxon>Laurasiatheria</taxon>
        <taxon>Artiodactyla</taxon>
        <taxon>Suina</taxon>
        <taxon>Suidae</taxon>
        <taxon>Sus</taxon>
    </lineage>
</organism>
<dbReference type="Ensembl" id="ENSSSCT00050071941.1">
    <property type="protein sequence ID" value="ENSSSCP00050030926.1"/>
    <property type="gene ID" value="ENSSSCG00050052831.1"/>
</dbReference>
<dbReference type="Ensembl" id="ENSSSCT00030034888.1">
    <property type="protein sequence ID" value="ENSSSCP00030015919.1"/>
    <property type="gene ID" value="ENSSSCG00030024949.1"/>
</dbReference>
<dbReference type="Proteomes" id="UP000694723">
    <property type="component" value="Unplaced"/>
</dbReference>
<dbReference type="Proteomes" id="UP000694722">
    <property type="component" value="Unplaced"/>
</dbReference>
<dbReference type="Proteomes" id="UP000694728">
    <property type="component" value="Unplaced"/>
</dbReference>
<dbReference type="Proteomes" id="UP000694570">
    <property type="component" value="Unplaced"/>
</dbReference>
<sequence>MINEGKKVGRKNKTFPNVKKPFVKDLGNHQELRAQLQRLILHLMVQILDGRQKSKHGWIDMKRQIITSIVRVFRGRHKE</sequence>
<dbReference type="Proteomes" id="UP000694724">
    <property type="component" value="Unplaced"/>
</dbReference>
<dbReference type="Ensembl" id="ENSSSCT00035078413.1">
    <property type="protein sequence ID" value="ENSSSCP00035032130.1"/>
    <property type="gene ID" value="ENSSSCG00035058571.1"/>
</dbReference>
<dbReference type="Ensembl" id="ENSSSCT00045065574.1">
    <property type="protein sequence ID" value="ENSSSCP00045046416.1"/>
    <property type="gene ID" value="ENSSSCG00045037852.1"/>
</dbReference>
<dbReference type="Proteomes" id="UP000694720">
    <property type="component" value="Unplaced"/>
</dbReference>
<dbReference type="Ensembl" id="ENSSSCT00015015118.1">
    <property type="protein sequence ID" value="ENSSSCP00015005860.1"/>
    <property type="gene ID" value="ENSSSCG00015011190.1"/>
</dbReference>
<evidence type="ECO:0000313" key="2">
    <source>
        <dbReference type="Ensembl" id="ENSSSCP00015005860.1"/>
    </source>
</evidence>
<dbReference type="Ensembl" id="ENSSSCT00040076639.1">
    <property type="protein sequence ID" value="ENSSSCP00040032926.1"/>
    <property type="gene ID" value="ENSSSCG00040056319.1"/>
</dbReference>
<gene>
    <name evidence="2" type="primary">KMT2E</name>
</gene>
<dbReference type="Proteomes" id="UP000694726">
    <property type="component" value="Unplaced"/>
</dbReference>
<proteinExistence type="predicted"/>
<dbReference type="Ensembl" id="ENSSSCT00025058822.1">
    <property type="protein sequence ID" value="ENSSSCP00025024934.1"/>
    <property type="gene ID" value="ENSSSCG00025043132.1"/>
</dbReference>
<evidence type="ECO:0000313" key="3">
    <source>
        <dbReference type="Proteomes" id="UP000694726"/>
    </source>
</evidence>
<feature type="region of interest" description="Disordered" evidence="1">
    <location>
        <begin position="1"/>
        <end position="20"/>
    </location>
</feature>
<protein>
    <submittedName>
        <fullName evidence="2">Lysine methyltransferase 2E (inactive)</fullName>
    </submittedName>
</protein>
<accession>A0A8D0TVR4</accession>
<dbReference type="AlphaFoldDB" id="A0A8D0TVR4"/>
<dbReference type="Ensembl" id="ENSSSCT00060104953.1">
    <property type="protein sequence ID" value="ENSSSCP00060046040.1"/>
    <property type="gene ID" value="ENSSSCG00060076311.1"/>
</dbReference>